<protein>
    <submittedName>
        <fullName evidence="2">Uncharacterized protein</fullName>
    </submittedName>
</protein>
<dbReference type="EMBL" id="KM107910">
    <property type="protein sequence ID" value="AIP87504.1"/>
    <property type="molecule type" value="Genomic_DNA"/>
</dbReference>
<organism evidence="2">
    <name type="scientific">Fungal sp. (strain NRRL 50135)</name>
    <dbReference type="NCBI Taxonomy" id="1547289"/>
    <lineage>
        <taxon>Eukaryota</taxon>
        <taxon>Fungi</taxon>
    </lineage>
</organism>
<name>A0A089FQI2_FUNXX</name>
<feature type="region of interest" description="Disordered" evidence="1">
    <location>
        <begin position="351"/>
        <end position="445"/>
    </location>
</feature>
<dbReference type="AlphaFoldDB" id="A0A089FQI2"/>
<sequence>MSPSRTRHTESRSAVDETTKYAKALDFYNEYIHEIGPEWKELPEHDLEKAELVQQIMNVRIGCLNGKDTDKQSKHQALQASAQYPYQALRKCLKNNSDIRPAVVEAVRVMSRNHQIPKSLQIDLYARLYNPTKACEPGANRSNSSFHSTVGMIHFVQLKSRYDPLHATEHEVQERIQELQRESGSSVGMEALADAVSGDHNEGHGQDENDSHEEDANDSHEEDENDSHEWDANPSLAQMIGSKHNKLAKTLRSEIATAVKDITRQVVDEIETKIEANISAMENRLQTKIKAEIGVLGNELVDLTYHLRGNILGSLSAVQTSIENAQADNIRLQHNRERSLVDTLGQMKPEIATLQPRHPRQDRSLPRQLTQPAQQTEMQDPQPPQSTYQGPFQRVIRSSQEALRSTPQTGPSTLVGQPENSQKAPSPTQQLGQPMQQVQVDEDHVQSNLRDADLRHSPIERRLAWGREVVQSRLHPTESPSINYFQGQSGVFLGPAAAPTLHNFRFRAGPPLYPPYPVQHQGQHRYGYGANYNPYGQHHHRL</sequence>
<feature type="compositionally biased region" description="Low complexity" evidence="1">
    <location>
        <begin position="429"/>
        <end position="439"/>
    </location>
</feature>
<proteinExistence type="predicted"/>
<evidence type="ECO:0000256" key="1">
    <source>
        <dbReference type="SAM" id="MobiDB-lite"/>
    </source>
</evidence>
<gene>
    <name evidence="2" type="ORF">gNR605</name>
</gene>
<evidence type="ECO:0000313" key="2">
    <source>
        <dbReference type="EMBL" id="AIP87504.1"/>
    </source>
</evidence>
<feature type="compositionally biased region" description="Basic and acidic residues" evidence="1">
    <location>
        <begin position="197"/>
        <end position="209"/>
    </location>
</feature>
<accession>A0A089FQI2</accession>
<reference evidence="2" key="1">
    <citation type="journal article" date="2015" name="ACS Synth. Biol.">
        <title>Native promoter strategy for high-yielding synthesis and engineering of fungal secondary metabolites.</title>
        <authorList>
            <person name="Kakule T.B."/>
            <person name="Jadulco R.C."/>
            <person name="Koch M."/>
            <person name="Janso J.E."/>
            <person name="Barrows L.R."/>
            <person name="Schmidt E.W."/>
        </authorList>
    </citation>
    <scope>NUCLEOTIDE SEQUENCE</scope>
    <source>
        <strain evidence="2">NRRL 50135</strain>
    </source>
</reference>
<feature type="compositionally biased region" description="Polar residues" evidence="1">
    <location>
        <begin position="367"/>
        <end position="428"/>
    </location>
</feature>
<feature type="compositionally biased region" description="Acidic residues" evidence="1">
    <location>
        <begin position="210"/>
        <end position="226"/>
    </location>
</feature>
<feature type="region of interest" description="Disordered" evidence="1">
    <location>
        <begin position="197"/>
        <end position="231"/>
    </location>
</feature>